<evidence type="ECO:0000256" key="1">
    <source>
        <dbReference type="SAM" id="MobiDB-lite"/>
    </source>
</evidence>
<proteinExistence type="predicted"/>
<dbReference type="AlphaFoldDB" id="A0A6G1BLF1"/>
<dbReference type="Proteomes" id="UP000479710">
    <property type="component" value="Unassembled WGS sequence"/>
</dbReference>
<feature type="region of interest" description="Disordered" evidence="1">
    <location>
        <begin position="58"/>
        <end position="83"/>
    </location>
</feature>
<name>A0A6G1BLF1_9ORYZ</name>
<accession>A0A6G1BLF1</accession>
<reference evidence="2 3" key="1">
    <citation type="submission" date="2019-11" db="EMBL/GenBank/DDBJ databases">
        <title>Whole genome sequence of Oryza granulata.</title>
        <authorList>
            <person name="Li W."/>
        </authorList>
    </citation>
    <scope>NUCLEOTIDE SEQUENCE [LARGE SCALE GENOMIC DNA]</scope>
    <source>
        <strain evidence="3">cv. Menghai</strain>
        <tissue evidence="2">Leaf</tissue>
    </source>
</reference>
<sequence>MFMLRVVIDSGDIATRELPREDLALHNDPGRVTLQVILPKCDAKGILERASGMALGPIRIPGDDRDGVRRDSGAARALGASTT</sequence>
<feature type="compositionally biased region" description="Basic and acidic residues" evidence="1">
    <location>
        <begin position="61"/>
        <end position="73"/>
    </location>
</feature>
<comment type="caution">
    <text evidence="2">The sequence shown here is derived from an EMBL/GenBank/DDBJ whole genome shotgun (WGS) entry which is preliminary data.</text>
</comment>
<protein>
    <submittedName>
        <fullName evidence="2">Uncharacterized protein</fullName>
    </submittedName>
</protein>
<keyword evidence="3" id="KW-1185">Reference proteome</keyword>
<evidence type="ECO:0000313" key="2">
    <source>
        <dbReference type="EMBL" id="KAF0888750.1"/>
    </source>
</evidence>
<gene>
    <name evidence="2" type="ORF">E2562_017600</name>
</gene>
<dbReference type="EMBL" id="SPHZ02000012">
    <property type="protein sequence ID" value="KAF0888750.1"/>
    <property type="molecule type" value="Genomic_DNA"/>
</dbReference>
<organism evidence="2 3">
    <name type="scientific">Oryza meyeriana var. granulata</name>
    <dbReference type="NCBI Taxonomy" id="110450"/>
    <lineage>
        <taxon>Eukaryota</taxon>
        <taxon>Viridiplantae</taxon>
        <taxon>Streptophyta</taxon>
        <taxon>Embryophyta</taxon>
        <taxon>Tracheophyta</taxon>
        <taxon>Spermatophyta</taxon>
        <taxon>Magnoliopsida</taxon>
        <taxon>Liliopsida</taxon>
        <taxon>Poales</taxon>
        <taxon>Poaceae</taxon>
        <taxon>BOP clade</taxon>
        <taxon>Oryzoideae</taxon>
        <taxon>Oryzeae</taxon>
        <taxon>Oryzinae</taxon>
        <taxon>Oryza</taxon>
        <taxon>Oryza meyeriana</taxon>
    </lineage>
</organism>
<evidence type="ECO:0000313" key="3">
    <source>
        <dbReference type="Proteomes" id="UP000479710"/>
    </source>
</evidence>